<keyword evidence="4" id="KW-1185">Reference proteome</keyword>
<keyword evidence="3" id="KW-0238">DNA-binding</keyword>
<evidence type="ECO:0000313" key="3">
    <source>
        <dbReference type="EMBL" id="WOX05633.1"/>
    </source>
</evidence>
<dbReference type="Pfam" id="PF11740">
    <property type="entry name" value="KfrA_N"/>
    <property type="match status" value="1"/>
</dbReference>
<dbReference type="InterPro" id="IPR021104">
    <property type="entry name" value="KfrA_DNA-bd_N"/>
</dbReference>
<name>A0AAU0MYP8_9GAMM</name>
<dbReference type="KEGG" id="mpaf:R5R33_00370"/>
<feature type="domain" description="KfrA N-terminal DNA-binding" evidence="2">
    <location>
        <begin position="8"/>
        <end position="113"/>
    </location>
</feature>
<dbReference type="EMBL" id="CP137555">
    <property type="protein sequence ID" value="WOX05633.1"/>
    <property type="molecule type" value="Genomic_DNA"/>
</dbReference>
<dbReference type="Proteomes" id="UP001302477">
    <property type="component" value="Chromosome"/>
</dbReference>
<organism evidence="3 4">
    <name type="scientific">Microbulbifer pacificus</name>
    <dbReference type="NCBI Taxonomy" id="407164"/>
    <lineage>
        <taxon>Bacteria</taxon>
        <taxon>Pseudomonadati</taxon>
        <taxon>Pseudomonadota</taxon>
        <taxon>Gammaproteobacteria</taxon>
        <taxon>Cellvibrionales</taxon>
        <taxon>Microbulbiferaceae</taxon>
        <taxon>Microbulbifer</taxon>
    </lineage>
</organism>
<evidence type="ECO:0000313" key="4">
    <source>
        <dbReference type="Proteomes" id="UP001302477"/>
    </source>
</evidence>
<protein>
    <submittedName>
        <fullName evidence="3">DNA-binding protein</fullName>
    </submittedName>
</protein>
<evidence type="ECO:0000259" key="2">
    <source>
        <dbReference type="Pfam" id="PF11740"/>
    </source>
</evidence>
<dbReference type="AlphaFoldDB" id="A0AAU0MYP8"/>
<feature type="coiled-coil region" evidence="1">
    <location>
        <begin position="90"/>
        <end position="230"/>
    </location>
</feature>
<proteinExistence type="predicted"/>
<gene>
    <name evidence="3" type="ORF">R5R33_00370</name>
</gene>
<accession>A0AAU0MYP8</accession>
<dbReference type="GO" id="GO:0003677">
    <property type="term" value="F:DNA binding"/>
    <property type="evidence" value="ECO:0007669"/>
    <property type="project" value="UniProtKB-KW"/>
</dbReference>
<sequence length="357" mass="40401">MARIGVSYFDIAQAAETIRQRGDEPTVDRVREELGTGSKSTIAPLLKRWKSETGNTQHDATGLPQDLVDALKALHLRVQEDADRKVDAVREEATATVEQVRAELAQLRAVLAERTGNLRELEQKLQDSEQESRSRKLALDEVQAALVKSEYQREEGSARITELRANLDELKQENRTVREHFEFFQQRIADDRQQERDQFRQANAQLNSQIASLNEQLTFAGQRLAEREQKIEEQGALHAQQTAELQKTQQALAANRAEYDTLLQSFTRQQAQLSAQLEEAGGMRDKIATLSSSNAALVRETELQRETGHKLEREIMQQREVLTALNTAHQQVLQQKAELQGQLTQLERKVLAPAPVA</sequence>
<keyword evidence="1" id="KW-0175">Coiled coil</keyword>
<dbReference type="RefSeq" id="WP_318954103.1">
    <property type="nucleotide sequence ID" value="NZ_CP137555.1"/>
</dbReference>
<reference evidence="3 4" key="1">
    <citation type="submission" date="2023-10" db="EMBL/GenBank/DDBJ databases">
        <title>Description of Microbulbifer bruguierae sp. nov., isolated from the sediments of mangrove plant Bruguiera sexangula and comparative genomic analyses of the genus Microbulbifer.</title>
        <authorList>
            <person name="Long M."/>
        </authorList>
    </citation>
    <scope>NUCLEOTIDE SEQUENCE [LARGE SCALE GENOMIC DNA]</scope>
    <source>
        <strain evidence="3 4">SPO729</strain>
    </source>
</reference>
<evidence type="ECO:0000256" key="1">
    <source>
        <dbReference type="SAM" id="Coils"/>
    </source>
</evidence>